<organism evidence="1 2">
    <name type="scientific">Danionella cerebrum</name>
    <dbReference type="NCBI Taxonomy" id="2873325"/>
    <lineage>
        <taxon>Eukaryota</taxon>
        <taxon>Metazoa</taxon>
        <taxon>Chordata</taxon>
        <taxon>Craniata</taxon>
        <taxon>Vertebrata</taxon>
        <taxon>Euteleostomi</taxon>
        <taxon>Actinopterygii</taxon>
        <taxon>Neopterygii</taxon>
        <taxon>Teleostei</taxon>
        <taxon>Ostariophysi</taxon>
        <taxon>Cypriniformes</taxon>
        <taxon>Danionidae</taxon>
        <taxon>Danioninae</taxon>
        <taxon>Danionella</taxon>
    </lineage>
</organism>
<dbReference type="AlphaFoldDB" id="A0A553RJ71"/>
<gene>
    <name evidence="1" type="ORF">DNTS_030438</name>
</gene>
<accession>A0A553RJ71</accession>
<name>A0A553RJ71_9TELE</name>
<reference evidence="1 2" key="1">
    <citation type="journal article" date="2019" name="Sci. Data">
        <title>Hybrid genome assembly and annotation of Danionella translucida.</title>
        <authorList>
            <person name="Kadobianskyi M."/>
            <person name="Schulze L."/>
            <person name="Schuelke M."/>
            <person name="Judkewitz B."/>
        </authorList>
    </citation>
    <scope>NUCLEOTIDE SEQUENCE [LARGE SCALE GENOMIC DNA]</scope>
    <source>
        <strain evidence="1 2">Bolton</strain>
    </source>
</reference>
<comment type="caution">
    <text evidence="1">The sequence shown here is derived from an EMBL/GenBank/DDBJ whole genome shotgun (WGS) entry which is preliminary data.</text>
</comment>
<dbReference type="Proteomes" id="UP000316079">
    <property type="component" value="Unassembled WGS sequence"/>
</dbReference>
<keyword evidence="2" id="KW-1185">Reference proteome</keyword>
<evidence type="ECO:0000313" key="2">
    <source>
        <dbReference type="Proteomes" id="UP000316079"/>
    </source>
</evidence>
<evidence type="ECO:0000313" key="1">
    <source>
        <dbReference type="EMBL" id="TRZ02210.1"/>
    </source>
</evidence>
<dbReference type="EMBL" id="SRMA01023997">
    <property type="protein sequence ID" value="TRZ02210.1"/>
    <property type="molecule type" value="Genomic_DNA"/>
</dbReference>
<proteinExistence type="predicted"/>
<feature type="non-terminal residue" evidence="1">
    <location>
        <position position="414"/>
    </location>
</feature>
<protein>
    <submittedName>
        <fullName evidence="1">Uncharacterized protein</fullName>
    </submittedName>
</protein>
<sequence length="414" mass="46740">MNHFIGELNVGVAVAESRHICHLCIRELQEPSPVLVLHLHNVKDALYALDKENPNEVRQLFEVRVFGPHGLRDHLSQFHGCQRWTQPAVAGEHIHTCLDQTHGLHNQMTGASSPKTPLQRLGNDLSIKMVMQTVVQRRDKISHLSGVLMMMSPLPSSFREKLQCAQDPSCAVPKGDRRSGHRGRRRIEWGSSTFAHRDLRLTHPPVLAQNLDEVKSVETQKQHQLVLTLSVITGSLTNQMRVNTPSTESEHTITSCKLIVDMTILYLKDLQDLICFLLGHDGIVVEATELSLKPESINISRGAALISFFSFTVIRPFFPNFSILVLITLLQLLRFGSLAPVSHLGPLQLTDERQHFTGGFISAGPVDQRSVRLQHQFSINAKRSKHARRFQNVAWCDFLFRVARSSVEWKEMLP</sequence>